<keyword evidence="3" id="KW-0479">Metal-binding</keyword>
<dbReference type="Proteomes" id="UP000000378">
    <property type="component" value="Chromosome"/>
</dbReference>
<feature type="binding site" evidence="2">
    <location>
        <begin position="211"/>
        <end position="212"/>
    </location>
    <ligand>
        <name>substrate</name>
    </ligand>
</feature>
<dbReference type="eggNOG" id="COG4822">
    <property type="taxonomic scope" value="Bacteria"/>
</dbReference>
<feature type="binding site" evidence="2">
    <location>
        <position position="12"/>
    </location>
    <ligand>
        <name>Co(2+)</name>
        <dbReference type="ChEBI" id="CHEBI:48828"/>
    </ligand>
</feature>
<feature type="binding site" evidence="2">
    <location>
        <begin position="87"/>
        <end position="94"/>
    </location>
    <ligand>
        <name>substrate</name>
    </ligand>
</feature>
<dbReference type="InterPro" id="IPR010388">
    <property type="entry name" value="Anaerobic_Co-chelatase"/>
</dbReference>
<gene>
    <name evidence="4" type="ordered locus">Slip_0928</name>
</gene>
<dbReference type="EMBL" id="CP002048">
    <property type="protein sequence ID" value="ADI01707.1"/>
    <property type="molecule type" value="Genomic_DNA"/>
</dbReference>
<reference evidence="4 5" key="2">
    <citation type="journal article" date="2010" name="Stand. Genomic Sci.">
        <title>Complete genome sequence of Syntrophothermus lipocalidus type strain (TGB-C1).</title>
        <authorList>
            <person name="Djao O.D."/>
            <person name="Zhang X."/>
            <person name="Lucas S."/>
            <person name="Lapidus A."/>
            <person name="Del Rio T.G."/>
            <person name="Nolan M."/>
            <person name="Tice H."/>
            <person name="Cheng J.F."/>
            <person name="Han C."/>
            <person name="Tapia R."/>
            <person name="Goodwin L."/>
            <person name="Pitluck S."/>
            <person name="Liolios K."/>
            <person name="Ivanova N."/>
            <person name="Mavromatis K."/>
            <person name="Mikhailova N."/>
            <person name="Ovchinnikova G."/>
            <person name="Pati A."/>
            <person name="Brambilla E."/>
            <person name="Chen A."/>
            <person name="Palaniappan K."/>
            <person name="Land M."/>
            <person name="Hauser L."/>
            <person name="Chang Y.J."/>
            <person name="Jeffries C.D."/>
            <person name="Rohde M."/>
            <person name="Sikorski J."/>
            <person name="Spring S."/>
            <person name="Goker M."/>
            <person name="Detter J.C."/>
            <person name="Woyke T."/>
            <person name="Bristow J."/>
            <person name="Eisen J.A."/>
            <person name="Markowitz V."/>
            <person name="Hugenholtz P."/>
            <person name="Kyrpides N.C."/>
            <person name="Klenk H.P."/>
        </authorList>
    </citation>
    <scope>NUCLEOTIDE SEQUENCE [LARGE SCALE GENOMIC DNA]</scope>
    <source>
        <strain evidence="5">DSM 12680 / TGB-C1</strain>
    </source>
</reference>
<feature type="active site" description="Proton acceptor" evidence="1">
    <location>
        <position position="153"/>
    </location>
</feature>
<dbReference type="Pfam" id="PF06180">
    <property type="entry name" value="CbiK"/>
    <property type="match status" value="1"/>
</dbReference>
<sequence length="277" mass="31446">MNQKKAILVAAFGTTYAAARQNAIDSVVTKIKQAFPEFETRLAFTAEMVIRRLWERDSINVENPLEALEALKTEGVKHVVIQPLHIIPGLEWKKLLRAIRRYHDSFERVSLGRPLLYFAKTEKSPDDYEEAALALLPQLPQTGEGQAVILMAHGSWDPANGCYFCFEWTLRKLGADRVHLATVEGCPDLYQVVDQLDQKSVKKVTLMPFMLVAGEHVFRDMAGDDESSWKSVLERHGYRVQVWTHGLGEVEAFQNLFVKRVAEAVSGNYEDLMELEL</sequence>
<feature type="binding site" evidence="2">
    <location>
        <position position="216"/>
    </location>
    <ligand>
        <name>Co(2+)</name>
        <dbReference type="ChEBI" id="CHEBI:48828"/>
    </ligand>
</feature>
<dbReference type="HOGENOM" id="CLU_036584_1_1_9"/>
<keyword evidence="5" id="KW-1185">Reference proteome</keyword>
<dbReference type="AlphaFoldDB" id="D7CLX2"/>
<dbReference type="SUPFAM" id="SSF53800">
    <property type="entry name" value="Chelatase"/>
    <property type="match status" value="1"/>
</dbReference>
<dbReference type="CDD" id="cd03413">
    <property type="entry name" value="CbiK_C"/>
    <property type="match status" value="1"/>
</dbReference>
<dbReference type="Gene3D" id="3.40.50.1400">
    <property type="match status" value="2"/>
</dbReference>
<accession>D7CLX2</accession>
<feature type="binding site" evidence="3">
    <location>
        <position position="153"/>
    </location>
    <ligand>
        <name>Co(2+)</name>
        <dbReference type="ChEBI" id="CHEBI:48828"/>
    </ligand>
</feature>
<evidence type="ECO:0000256" key="2">
    <source>
        <dbReference type="PIRSR" id="PIRSR033579-2"/>
    </source>
</evidence>
<proteinExistence type="predicted"/>
<dbReference type="GO" id="GO:0046872">
    <property type="term" value="F:metal ion binding"/>
    <property type="evidence" value="ECO:0007669"/>
    <property type="project" value="UniProtKB-KW"/>
</dbReference>
<keyword evidence="3" id="KW-0170">Cobalt</keyword>
<keyword evidence="4" id="KW-0456">Lyase</keyword>
<evidence type="ECO:0000313" key="5">
    <source>
        <dbReference type="Proteomes" id="UP000000378"/>
    </source>
</evidence>
<feature type="binding site" evidence="3">
    <location>
        <position position="184"/>
    </location>
    <ligand>
        <name>Co(2+)</name>
        <dbReference type="ChEBI" id="CHEBI:48828"/>
    </ligand>
</feature>
<dbReference type="CDD" id="cd03412">
    <property type="entry name" value="CbiK_N"/>
    <property type="match status" value="1"/>
</dbReference>
<dbReference type="STRING" id="643648.Slip_0928"/>
<evidence type="ECO:0000256" key="1">
    <source>
        <dbReference type="PIRSR" id="PIRSR033579-1"/>
    </source>
</evidence>
<reference evidence="5" key="1">
    <citation type="journal article" date="2010" name="Stand. Genomic Sci.">
        <title>Complete genome sequence of Syntrophothermus lipocalidus type strain (TGB-C1T).</title>
        <authorList>
            <consortium name="US DOE Joint Genome Institute (JGI-PGF)"/>
            <person name="Djao O."/>
            <person name="Zhang X."/>
            <person name="Lucas S."/>
            <person name="Lapidus A."/>
            <person name="Glavina Del Rio T."/>
            <person name="Nolan M."/>
            <person name="Tice H."/>
            <person name="Cheng J."/>
            <person name="Han C."/>
            <person name="Tapia R."/>
            <person name="Goodwin L."/>
            <person name="Pitluck S."/>
            <person name="Liolios K."/>
            <person name="Ivanova N."/>
            <person name="Mavromatis K."/>
            <person name="Mikhailova N."/>
            <person name="Ovchinnikova G."/>
            <person name="Pati A."/>
            <person name="Brambilla E."/>
            <person name="Chen A."/>
            <person name="Palaniappan K."/>
            <person name="Land M."/>
            <person name="Hauser L."/>
            <person name="Chang Y."/>
            <person name="Jeffries C."/>
            <person name="Rohde M."/>
            <person name="Sikorski J."/>
            <person name="Spring S."/>
            <person name="Goker M."/>
            <person name="Detter J."/>
            <person name="Woyke T."/>
            <person name="Bristow J."/>
            <person name="Eisen J."/>
            <person name="Markowitz V."/>
            <person name="Hugenholtz P."/>
            <person name="Kyrpides N."/>
            <person name="Klenk H."/>
        </authorList>
    </citation>
    <scope>NUCLEOTIDE SEQUENCE [LARGE SCALE GENOMIC DNA]</scope>
    <source>
        <strain evidence="5">DSM 12680 / TGB-C1</strain>
    </source>
</reference>
<dbReference type="OrthoDB" id="9770331at2"/>
<protein>
    <submittedName>
        <fullName evidence="4">Sirohydrochlorin cobaltochelatase</fullName>
        <ecNumber evidence="4">4.99.1.3</ecNumber>
    </submittedName>
</protein>
<evidence type="ECO:0000313" key="4">
    <source>
        <dbReference type="EMBL" id="ADI01707.1"/>
    </source>
</evidence>
<organism evidence="4 5">
    <name type="scientific">Syntrophothermus lipocalidus (strain DSM 12680 / TGB-C1)</name>
    <dbReference type="NCBI Taxonomy" id="643648"/>
    <lineage>
        <taxon>Bacteria</taxon>
        <taxon>Bacillati</taxon>
        <taxon>Bacillota</taxon>
        <taxon>Clostridia</taxon>
        <taxon>Eubacteriales</taxon>
        <taxon>Syntrophomonadaceae</taxon>
        <taxon>Syntrophothermus</taxon>
    </lineage>
</organism>
<dbReference type="PIRSF" id="PIRSF033579">
    <property type="entry name" value="Anaer_Co_chel"/>
    <property type="match status" value="1"/>
</dbReference>
<dbReference type="KEGG" id="slp:Slip_0928"/>
<dbReference type="EC" id="4.99.1.3" evidence="4"/>
<dbReference type="GO" id="GO:0016852">
    <property type="term" value="F:sirohydrochlorin cobaltochelatase activity"/>
    <property type="evidence" value="ECO:0007669"/>
    <property type="project" value="UniProtKB-EC"/>
</dbReference>
<evidence type="ECO:0000256" key="3">
    <source>
        <dbReference type="PIRSR" id="PIRSR033579-3"/>
    </source>
</evidence>
<dbReference type="GO" id="GO:0019251">
    <property type="term" value="P:anaerobic cobalamin biosynthetic process"/>
    <property type="evidence" value="ECO:0007669"/>
    <property type="project" value="InterPro"/>
</dbReference>
<name>D7CLX2_SYNLT</name>
<dbReference type="RefSeq" id="WP_013175109.1">
    <property type="nucleotide sequence ID" value="NC_014220.1"/>
</dbReference>